<evidence type="ECO:0000256" key="1">
    <source>
        <dbReference type="SAM" id="MobiDB-lite"/>
    </source>
</evidence>
<dbReference type="EMBL" id="JANBQB010000228">
    <property type="protein sequence ID" value="KAJ1979255.1"/>
    <property type="molecule type" value="Genomic_DNA"/>
</dbReference>
<dbReference type="AlphaFoldDB" id="A0A9W8B378"/>
<keyword evidence="3" id="KW-1185">Reference proteome</keyword>
<feature type="compositionally biased region" description="Polar residues" evidence="1">
    <location>
        <begin position="261"/>
        <end position="277"/>
    </location>
</feature>
<gene>
    <name evidence="2" type="ORF">H4R34_002900</name>
</gene>
<dbReference type="Proteomes" id="UP001151582">
    <property type="component" value="Unassembled WGS sequence"/>
</dbReference>
<feature type="region of interest" description="Disordered" evidence="1">
    <location>
        <begin position="171"/>
        <end position="227"/>
    </location>
</feature>
<evidence type="ECO:0000313" key="3">
    <source>
        <dbReference type="Proteomes" id="UP001151582"/>
    </source>
</evidence>
<proteinExistence type="predicted"/>
<protein>
    <submittedName>
        <fullName evidence="2">Uncharacterized protein</fullName>
    </submittedName>
</protein>
<dbReference type="OrthoDB" id="5578001at2759"/>
<sequence>MAAVTTTQPQQDPATLPVGTVAQTYLTWLKQGEYDQLYQHSSEILSQRVQYLGDPASFSRGLSPHDAETLDNLFQWQLDDAAKHLRQLPLAALAQSLASHSPRYKRVDAETLLCALPFSETPRNCFAVVLLWEKGRWKYHNLQQFSHPELFEATGAWAASTQAAENRFTARPMQQTNFISGDDSADSDGDYWAQYDDTAGCATPGLESRAQNHRSAEPARSTTAAEDRYWLQYDEKLASGDSTATDASNPQPPVTIEDATSDASQTAPSDPSSEFTQPTRIVTSALTFNQESVSPVELIYRLNALHQTEEAQALEMGGGASTPTLSAASPLTLPKLEPNDVTMAESESQSSVPEPALVKPAWRDAATTAHAPLIRDNLRSLYQLASSLGLSAKDFVSLAREATEYSATSH</sequence>
<accession>A0A9W8B378</accession>
<feature type="region of interest" description="Disordered" evidence="1">
    <location>
        <begin position="240"/>
        <end position="277"/>
    </location>
</feature>
<name>A0A9W8B378_9FUNG</name>
<feature type="compositionally biased region" description="Polar residues" evidence="1">
    <location>
        <begin position="240"/>
        <end position="249"/>
    </location>
</feature>
<evidence type="ECO:0000313" key="2">
    <source>
        <dbReference type="EMBL" id="KAJ1979255.1"/>
    </source>
</evidence>
<reference evidence="2" key="1">
    <citation type="submission" date="2022-07" db="EMBL/GenBank/DDBJ databases">
        <title>Phylogenomic reconstructions and comparative analyses of Kickxellomycotina fungi.</title>
        <authorList>
            <person name="Reynolds N.K."/>
            <person name="Stajich J.E."/>
            <person name="Barry K."/>
            <person name="Grigoriev I.V."/>
            <person name="Crous P."/>
            <person name="Smith M.E."/>
        </authorList>
    </citation>
    <scope>NUCLEOTIDE SEQUENCE</scope>
    <source>
        <strain evidence="2">RSA 567</strain>
    </source>
</reference>
<organism evidence="2 3">
    <name type="scientific">Dimargaris verticillata</name>
    <dbReference type="NCBI Taxonomy" id="2761393"/>
    <lineage>
        <taxon>Eukaryota</taxon>
        <taxon>Fungi</taxon>
        <taxon>Fungi incertae sedis</taxon>
        <taxon>Zoopagomycota</taxon>
        <taxon>Kickxellomycotina</taxon>
        <taxon>Dimargaritomycetes</taxon>
        <taxon>Dimargaritales</taxon>
        <taxon>Dimargaritaceae</taxon>
        <taxon>Dimargaris</taxon>
    </lineage>
</organism>
<comment type="caution">
    <text evidence="2">The sequence shown here is derived from an EMBL/GenBank/DDBJ whole genome shotgun (WGS) entry which is preliminary data.</text>
</comment>